<dbReference type="InterPro" id="IPR036610">
    <property type="entry name" value="PEBP-like_sf"/>
</dbReference>
<dbReference type="EMBL" id="JALBWM010000142">
    <property type="protein sequence ID" value="MCO1336489.1"/>
    <property type="molecule type" value="Genomic_DNA"/>
</dbReference>
<dbReference type="CDD" id="cd11304">
    <property type="entry name" value="Cadherin_repeat"/>
    <property type="match status" value="1"/>
</dbReference>
<protein>
    <submittedName>
        <fullName evidence="3">YHYH protein</fullName>
    </submittedName>
</protein>
<evidence type="ECO:0000313" key="4">
    <source>
        <dbReference type="Proteomes" id="UP001139028"/>
    </source>
</evidence>
<evidence type="ECO:0000259" key="2">
    <source>
        <dbReference type="PROSITE" id="PS50268"/>
    </source>
</evidence>
<name>A0A9X2ERI5_9GAMM</name>
<dbReference type="InterPro" id="IPR025924">
    <property type="entry name" value="YHYH_dom"/>
</dbReference>
<feature type="compositionally biased region" description="Low complexity" evidence="1">
    <location>
        <begin position="12"/>
        <end position="23"/>
    </location>
</feature>
<evidence type="ECO:0000313" key="3">
    <source>
        <dbReference type="EMBL" id="MCO1336489.1"/>
    </source>
</evidence>
<feature type="domain" description="Cadherin" evidence="2">
    <location>
        <begin position="57"/>
        <end position="137"/>
    </location>
</feature>
<dbReference type="InterPro" id="IPR002126">
    <property type="entry name" value="Cadherin-like_dom"/>
</dbReference>
<dbReference type="InterPro" id="IPR008914">
    <property type="entry name" value="PEBP"/>
</dbReference>
<reference evidence="3" key="1">
    <citation type="journal article" date="2022" name="Arch. Microbiol.">
        <title>Microbulbifer okhotskensis sp. nov., isolated from a deep bottom sediment of the Okhotsk Sea.</title>
        <authorList>
            <person name="Romanenko L."/>
            <person name="Kurilenko V."/>
            <person name="Otstavnykh N."/>
            <person name="Velansky P."/>
            <person name="Isaeva M."/>
            <person name="Mikhailov V."/>
        </authorList>
    </citation>
    <scope>NUCLEOTIDE SEQUENCE</scope>
    <source>
        <strain evidence="3">OS29</strain>
    </source>
</reference>
<dbReference type="GO" id="GO:0005509">
    <property type="term" value="F:calcium ion binding"/>
    <property type="evidence" value="ECO:0007669"/>
    <property type="project" value="InterPro"/>
</dbReference>
<evidence type="ECO:0000256" key="1">
    <source>
        <dbReference type="SAM" id="MobiDB-lite"/>
    </source>
</evidence>
<dbReference type="SUPFAM" id="SSF49313">
    <property type="entry name" value="Cadherin-like"/>
    <property type="match status" value="1"/>
</dbReference>
<dbReference type="AlphaFoldDB" id="A0A9X2ERI5"/>
<dbReference type="GO" id="GO:0016020">
    <property type="term" value="C:membrane"/>
    <property type="evidence" value="ECO:0007669"/>
    <property type="project" value="InterPro"/>
</dbReference>
<dbReference type="PROSITE" id="PS50268">
    <property type="entry name" value="CADHERIN_2"/>
    <property type="match status" value="1"/>
</dbReference>
<feature type="region of interest" description="Disordered" evidence="1">
    <location>
        <begin position="12"/>
        <end position="34"/>
    </location>
</feature>
<dbReference type="Gene3D" id="2.60.40.60">
    <property type="entry name" value="Cadherins"/>
    <property type="match status" value="1"/>
</dbReference>
<keyword evidence="4" id="KW-1185">Reference proteome</keyword>
<dbReference type="SMART" id="SM00112">
    <property type="entry name" value="CA"/>
    <property type="match status" value="1"/>
</dbReference>
<sequence length="708" mass="75743">MLIIYWTLASCGSGSGSNSSVGEDSLDDDSSDNDTLVNNAPKLVNLSSVINVVENTTEVVAVKASDDEGDSLSFSLSGADAAYFEISAEGLITLITPADYESKNVYWLTVSVSDEELSNAQNLVVSITDIGEEPSDYIDMLISSAAFKKTEGLYFNLPISYTCDGAGGGTSPLISWADIPDNTGSLTLTMHTVNTDGSVTPQFTVFNISPSIATLPEGSLSIGTAAYGDMTAAAINNAEGVPYSSPCATGAGTETLYVFSLYALTAELALNSDTTQADVLNAIEAGSGLISSQTLTTRRISWDAESLANNLHVPIAVPSTCEEKTAHFNEYAHMHSGIGCNEEENLMGVASYVPTGARSDLQEQANLVGITQWIGRIPLPLPDTSSFPIETSFLNAATNNMACSDSPSIGVSVDGTKILSTYRKNSSESESDSWTCGPNDGTPITVDMIVYGSIDQCHGHAPNGDGYHLHGPPICLMDTHDPSKPIAYMKDGIPLYFGQSGGTVENNPNAQDTNVVTTTNYGTGLYEHLDYRPADVIDGSNPLNECNAYDINQDGVVSGYVYYTSFNSPYTIGCFMGERNPEASGNLGLGQNLGWSWTNGPRTGWAGQTLGEPLNVSVIANYAGYFNDKLYNITELYVKQSYEFLTEGDTAEVLWRILDESDDDYQADASCFEFRYRANKNITDSDETETLCANKVINETTLSFTPFG</sequence>
<dbReference type="SUPFAM" id="SSF49777">
    <property type="entry name" value="PEBP-like"/>
    <property type="match status" value="1"/>
</dbReference>
<dbReference type="InterPro" id="IPR015919">
    <property type="entry name" value="Cadherin-like_sf"/>
</dbReference>
<dbReference type="Pfam" id="PF14240">
    <property type="entry name" value="YHYH"/>
    <property type="match status" value="1"/>
</dbReference>
<proteinExistence type="predicted"/>
<dbReference type="RefSeq" id="WP_252472170.1">
    <property type="nucleotide sequence ID" value="NZ_JALBWM010000142.1"/>
</dbReference>
<dbReference type="Gene3D" id="3.90.280.10">
    <property type="entry name" value="PEBP-like"/>
    <property type="match status" value="1"/>
</dbReference>
<comment type="caution">
    <text evidence="3">The sequence shown here is derived from an EMBL/GenBank/DDBJ whole genome shotgun (WGS) entry which is preliminary data.</text>
</comment>
<accession>A0A9X2ERI5</accession>
<gene>
    <name evidence="3" type="ORF">MO867_19335</name>
</gene>
<dbReference type="Proteomes" id="UP001139028">
    <property type="component" value="Unassembled WGS sequence"/>
</dbReference>
<organism evidence="3 4">
    <name type="scientific">Microbulbifer okhotskensis</name>
    <dbReference type="NCBI Taxonomy" id="2926617"/>
    <lineage>
        <taxon>Bacteria</taxon>
        <taxon>Pseudomonadati</taxon>
        <taxon>Pseudomonadota</taxon>
        <taxon>Gammaproteobacteria</taxon>
        <taxon>Cellvibrionales</taxon>
        <taxon>Microbulbiferaceae</taxon>
        <taxon>Microbulbifer</taxon>
    </lineage>
</organism>
<dbReference type="Pfam" id="PF01161">
    <property type="entry name" value="PBP"/>
    <property type="match status" value="1"/>
</dbReference>
<dbReference type="GO" id="GO:0007156">
    <property type="term" value="P:homophilic cell adhesion via plasma membrane adhesion molecules"/>
    <property type="evidence" value="ECO:0007669"/>
    <property type="project" value="InterPro"/>
</dbReference>